<evidence type="ECO:0000313" key="2">
    <source>
        <dbReference type="Proteomes" id="UP001153269"/>
    </source>
</evidence>
<protein>
    <submittedName>
        <fullName evidence="1">Uncharacterized protein</fullName>
    </submittedName>
</protein>
<gene>
    <name evidence="1" type="ORF">PLEPLA_LOCUS36987</name>
</gene>
<name>A0A9N7VJ05_PLEPL</name>
<accession>A0A9N7VJ05</accession>
<keyword evidence="2" id="KW-1185">Reference proteome</keyword>
<reference evidence="1" key="1">
    <citation type="submission" date="2020-03" db="EMBL/GenBank/DDBJ databases">
        <authorList>
            <person name="Weist P."/>
        </authorList>
    </citation>
    <scope>NUCLEOTIDE SEQUENCE</scope>
</reference>
<organism evidence="1 2">
    <name type="scientific">Pleuronectes platessa</name>
    <name type="common">European plaice</name>
    <dbReference type="NCBI Taxonomy" id="8262"/>
    <lineage>
        <taxon>Eukaryota</taxon>
        <taxon>Metazoa</taxon>
        <taxon>Chordata</taxon>
        <taxon>Craniata</taxon>
        <taxon>Vertebrata</taxon>
        <taxon>Euteleostomi</taxon>
        <taxon>Actinopterygii</taxon>
        <taxon>Neopterygii</taxon>
        <taxon>Teleostei</taxon>
        <taxon>Neoteleostei</taxon>
        <taxon>Acanthomorphata</taxon>
        <taxon>Carangaria</taxon>
        <taxon>Pleuronectiformes</taxon>
        <taxon>Pleuronectoidei</taxon>
        <taxon>Pleuronectidae</taxon>
        <taxon>Pleuronectes</taxon>
    </lineage>
</organism>
<sequence>MLRCPASSPLEHLIASLASLPGLQRTIHRCSPGSVSSKHAPTPMGLEVQTLSLHGPLVLSGSMMLQEGCSCGGEQRGAPVPVGEDGGAAYATILSLKGSAAITSISSAVVASAGVDWCQSALCLDWPSAQYSHVVHILQTLTSTDSS</sequence>
<dbReference type="AlphaFoldDB" id="A0A9N7VJ05"/>
<dbReference type="Proteomes" id="UP001153269">
    <property type="component" value="Unassembled WGS sequence"/>
</dbReference>
<proteinExistence type="predicted"/>
<dbReference type="EMBL" id="CADEAL010004010">
    <property type="protein sequence ID" value="CAB1449306.1"/>
    <property type="molecule type" value="Genomic_DNA"/>
</dbReference>
<evidence type="ECO:0000313" key="1">
    <source>
        <dbReference type="EMBL" id="CAB1449306.1"/>
    </source>
</evidence>
<comment type="caution">
    <text evidence="1">The sequence shown here is derived from an EMBL/GenBank/DDBJ whole genome shotgun (WGS) entry which is preliminary data.</text>
</comment>